<dbReference type="EMBL" id="ML208349">
    <property type="protein sequence ID" value="TFK68526.1"/>
    <property type="molecule type" value="Genomic_DNA"/>
</dbReference>
<keyword evidence="2" id="KW-1185">Reference proteome</keyword>
<proteinExistence type="predicted"/>
<name>A0ACD3AS31_9AGAR</name>
<reference evidence="1 2" key="1">
    <citation type="journal article" date="2019" name="Nat. Ecol. Evol.">
        <title>Megaphylogeny resolves global patterns of mushroom evolution.</title>
        <authorList>
            <person name="Varga T."/>
            <person name="Krizsan K."/>
            <person name="Foldi C."/>
            <person name="Dima B."/>
            <person name="Sanchez-Garcia M."/>
            <person name="Sanchez-Ramirez S."/>
            <person name="Szollosi G.J."/>
            <person name="Szarkandi J.G."/>
            <person name="Papp V."/>
            <person name="Albert L."/>
            <person name="Andreopoulos W."/>
            <person name="Angelini C."/>
            <person name="Antonin V."/>
            <person name="Barry K.W."/>
            <person name="Bougher N.L."/>
            <person name="Buchanan P."/>
            <person name="Buyck B."/>
            <person name="Bense V."/>
            <person name="Catcheside P."/>
            <person name="Chovatia M."/>
            <person name="Cooper J."/>
            <person name="Damon W."/>
            <person name="Desjardin D."/>
            <person name="Finy P."/>
            <person name="Geml J."/>
            <person name="Haridas S."/>
            <person name="Hughes K."/>
            <person name="Justo A."/>
            <person name="Karasinski D."/>
            <person name="Kautmanova I."/>
            <person name="Kiss B."/>
            <person name="Kocsube S."/>
            <person name="Kotiranta H."/>
            <person name="LaButti K.M."/>
            <person name="Lechner B.E."/>
            <person name="Liimatainen K."/>
            <person name="Lipzen A."/>
            <person name="Lukacs Z."/>
            <person name="Mihaltcheva S."/>
            <person name="Morgado L.N."/>
            <person name="Niskanen T."/>
            <person name="Noordeloos M.E."/>
            <person name="Ohm R.A."/>
            <person name="Ortiz-Santana B."/>
            <person name="Ovrebo C."/>
            <person name="Racz N."/>
            <person name="Riley R."/>
            <person name="Savchenko A."/>
            <person name="Shiryaev A."/>
            <person name="Soop K."/>
            <person name="Spirin V."/>
            <person name="Szebenyi C."/>
            <person name="Tomsovsky M."/>
            <person name="Tulloss R.E."/>
            <person name="Uehling J."/>
            <person name="Grigoriev I.V."/>
            <person name="Vagvolgyi C."/>
            <person name="Papp T."/>
            <person name="Martin F.M."/>
            <person name="Miettinen O."/>
            <person name="Hibbett D.S."/>
            <person name="Nagy L.G."/>
        </authorList>
    </citation>
    <scope>NUCLEOTIDE SEQUENCE [LARGE SCALE GENOMIC DNA]</scope>
    <source>
        <strain evidence="1 2">NL-1719</strain>
    </source>
</reference>
<evidence type="ECO:0000313" key="2">
    <source>
        <dbReference type="Proteomes" id="UP000308600"/>
    </source>
</evidence>
<organism evidence="1 2">
    <name type="scientific">Pluteus cervinus</name>
    <dbReference type="NCBI Taxonomy" id="181527"/>
    <lineage>
        <taxon>Eukaryota</taxon>
        <taxon>Fungi</taxon>
        <taxon>Dikarya</taxon>
        <taxon>Basidiomycota</taxon>
        <taxon>Agaricomycotina</taxon>
        <taxon>Agaricomycetes</taxon>
        <taxon>Agaricomycetidae</taxon>
        <taxon>Agaricales</taxon>
        <taxon>Pluteineae</taxon>
        <taxon>Pluteaceae</taxon>
        <taxon>Pluteus</taxon>
    </lineage>
</organism>
<gene>
    <name evidence="1" type="ORF">BDN72DRAFT_674442</name>
</gene>
<dbReference type="Proteomes" id="UP000308600">
    <property type="component" value="Unassembled WGS sequence"/>
</dbReference>
<accession>A0ACD3AS31</accession>
<sequence>MSFTHFTFNRSPRGGLGLVTLVALCSLLFFFQIDERGVGAGFGLAGGTSLWDVLPISTQGSPKPSSSTEDSQKDRVSEHPNQSVLYLSYAGGEDGWKGIETRYLNESSVHGFSMFERLYLVKGTFYIVTSAKASVDFPPLRNVIAKPLDIGQGLDMEPTSKEMQIIHPADIRPLFGQHALWIHDTSVIIYDPPQYLNHYYHWWGEIMLGIWRIFSAWSVRYNGGRPLTPPARFILPFTNTSTWGDHANVNSPLMRMAFPGMAMEKASYWKDLQNLNMPVVFERAMLVNRETAHRHTLANQWGKMIGGAMSINVPTQFFESFRRRVVINLLGYLPILHSDPPSGSDPILSEHEPMERLRPLVTYISRQGGGRRLTEVAHTGLIEALEKLQDEGVCDIVVAQMERMKLVDQIALAAKSTIILGVHGNGLTHVLWMPPSNRSTVIEIFSPSGFLFDYEMLARNMGHKHYAVWNDTLITYPPGTYHEGPNWVEGFNGDDIPVYGPAVADVIRERLTMGI</sequence>
<evidence type="ECO:0000313" key="1">
    <source>
        <dbReference type="EMBL" id="TFK68526.1"/>
    </source>
</evidence>
<protein>
    <submittedName>
        <fullName evidence="1">Uncharacterized protein</fullName>
    </submittedName>
</protein>